<dbReference type="SUPFAM" id="SSF51905">
    <property type="entry name" value="FAD/NAD(P)-binding domain"/>
    <property type="match status" value="1"/>
</dbReference>
<evidence type="ECO:0000256" key="10">
    <source>
        <dbReference type="SAM" id="MobiDB-lite"/>
    </source>
</evidence>
<keyword evidence="5 8" id="KW-0560">Oxidoreductase</keyword>
<evidence type="ECO:0000256" key="6">
    <source>
        <dbReference type="ARBA" id="ARBA00023157"/>
    </source>
</evidence>
<dbReference type="FunFam" id="3.50.50.60:FF:000064">
    <property type="entry name" value="Thioredoxin reductase"/>
    <property type="match status" value="1"/>
</dbReference>
<protein>
    <recommendedName>
        <fullName evidence="8">Thioredoxin reductase</fullName>
        <ecNumber evidence="8">1.8.1.9</ecNumber>
    </recommendedName>
</protein>
<dbReference type="Pfam" id="PF07992">
    <property type="entry name" value="Pyr_redox_2"/>
    <property type="match status" value="1"/>
</dbReference>
<evidence type="ECO:0000313" key="13">
    <source>
        <dbReference type="Proteomes" id="UP000009131"/>
    </source>
</evidence>
<comment type="subunit">
    <text evidence="8">Homodimer.</text>
</comment>
<evidence type="ECO:0000259" key="11">
    <source>
        <dbReference type="Pfam" id="PF07992"/>
    </source>
</evidence>
<dbReference type="InParanoid" id="G7E2U5"/>
<dbReference type="GO" id="GO:0005737">
    <property type="term" value="C:cytoplasm"/>
    <property type="evidence" value="ECO:0007669"/>
    <property type="project" value="InterPro"/>
</dbReference>
<dbReference type="NCBIfam" id="TIGR01292">
    <property type="entry name" value="TRX_reduct"/>
    <property type="match status" value="1"/>
</dbReference>
<evidence type="ECO:0000313" key="12">
    <source>
        <dbReference type="EMBL" id="GAA97289.1"/>
    </source>
</evidence>
<keyword evidence="7 8" id="KW-0676">Redox-active center</keyword>
<dbReference type="RefSeq" id="XP_014571035.1">
    <property type="nucleotide sequence ID" value="XM_014715549.1"/>
</dbReference>
<dbReference type="Gene3D" id="3.50.50.60">
    <property type="entry name" value="FAD/NAD(P)-binding domain"/>
    <property type="match status" value="2"/>
</dbReference>
<dbReference type="InterPro" id="IPR050097">
    <property type="entry name" value="Ferredoxin-NADP_redctase_2"/>
</dbReference>
<dbReference type="PRINTS" id="PR00469">
    <property type="entry name" value="PNDRDTASEII"/>
</dbReference>
<evidence type="ECO:0000256" key="2">
    <source>
        <dbReference type="ARBA" id="ARBA00022630"/>
    </source>
</evidence>
<dbReference type="FunCoup" id="G7E2U5">
    <property type="interactions" value="193"/>
</dbReference>
<dbReference type="InterPro" id="IPR023753">
    <property type="entry name" value="FAD/NAD-binding_dom"/>
</dbReference>
<dbReference type="PROSITE" id="PS00573">
    <property type="entry name" value="PYRIDINE_REDOX_2"/>
    <property type="match status" value="1"/>
</dbReference>
<keyword evidence="6" id="KW-1015">Disulfide bond</keyword>
<keyword evidence="2 8" id="KW-0285">Flavoprotein</keyword>
<dbReference type="GO" id="GO:0004791">
    <property type="term" value="F:thioredoxin-disulfide reductase (NADPH) activity"/>
    <property type="evidence" value="ECO:0007669"/>
    <property type="project" value="UniProtKB-UniRule"/>
</dbReference>
<comment type="cofactor">
    <cofactor evidence="9">
        <name>FAD</name>
        <dbReference type="ChEBI" id="CHEBI:57692"/>
    </cofactor>
    <text evidence="9">Binds 1 FAD per subunit.</text>
</comment>
<dbReference type="OrthoDB" id="371245at2759"/>
<evidence type="ECO:0000256" key="1">
    <source>
        <dbReference type="ARBA" id="ARBA00009333"/>
    </source>
</evidence>
<sequence length="531" mass="57065">MLTRACSSVRQQVVSVTELPPIGPDGHRADVSSANEFSKNDWGAHPLFVRDQLQPLSRAVSDAALSTGTALSSTLTTYQVRRGASRVVRASFSASAQSHLLGNHFPSGRQTRQVSHSSTRPDRRLAWAGRAATLVTVASVATYTFDPTSARQIHSDMAPTTTRQPSEDAHKSNGTNGTNGTVDHAAITADQKSHSKVVIIGSGPAGHTAAIYLARANLEPVMFEGMLANGFAPGGQLTTTTDVENFPGFPEGIRGPEMMDLFREQSLRFGTTIHTETISKIDLKSRPFKYWREGAEQLEPETADTVIIATGASARRLNLKGEETYWQSGISACAVCDGAVPIFRNKPLAVIGGGDSACEEAIYLTKYGSHVYVIVRRDQLRASKVMAKRLTTHPKVTVMWNSEPLEAKGDGDLLQAITVKNKKSGETKDLPVNGLFYAIGHDPATNLVRDQLDVDADGYIITKPGTAETSIKGVFAAGDVQDKQFRQAITSAGTGCIAALQAERYLSEHEVPDSTGEPHVPSNHYLGGDKV</sequence>
<feature type="region of interest" description="Disordered" evidence="10">
    <location>
        <begin position="509"/>
        <end position="531"/>
    </location>
</feature>
<dbReference type="HOGENOM" id="CLU_031864_5_1_1"/>
<reference evidence="12 13" key="1">
    <citation type="journal article" date="2011" name="J. Gen. Appl. Microbiol.">
        <title>Draft genome sequencing of the enigmatic basidiomycete Mixia osmundae.</title>
        <authorList>
            <person name="Nishida H."/>
            <person name="Nagatsuka Y."/>
            <person name="Sugiyama J."/>
        </authorList>
    </citation>
    <scope>NUCLEOTIDE SEQUENCE [LARGE SCALE GENOMIC DNA]</scope>
    <source>
        <strain evidence="13">CBS 9802 / IAM 14324 / JCM 22182 / KY 12970</strain>
    </source>
</reference>
<evidence type="ECO:0000256" key="9">
    <source>
        <dbReference type="RuleBase" id="RU003881"/>
    </source>
</evidence>
<evidence type="ECO:0000256" key="7">
    <source>
        <dbReference type="ARBA" id="ARBA00023284"/>
    </source>
</evidence>
<proteinExistence type="inferred from homology"/>
<keyword evidence="3 8" id="KW-0274">FAD</keyword>
<evidence type="ECO:0000256" key="8">
    <source>
        <dbReference type="RuleBase" id="RU003880"/>
    </source>
</evidence>
<keyword evidence="4 9" id="KW-0521">NADP</keyword>
<reference evidence="12 13" key="2">
    <citation type="journal article" date="2012" name="Open Biol.">
        <title>Characteristics of nucleosomes and linker DNA regions on the genome of the basidiomycete Mixia osmundae revealed by mono- and dinucleosome mapping.</title>
        <authorList>
            <person name="Nishida H."/>
            <person name="Kondo S."/>
            <person name="Matsumoto T."/>
            <person name="Suzuki Y."/>
            <person name="Yoshikawa H."/>
            <person name="Taylor T.D."/>
            <person name="Sugiyama J."/>
        </authorList>
    </citation>
    <scope>NUCLEOTIDE SEQUENCE [LARGE SCALE GENOMIC DNA]</scope>
    <source>
        <strain evidence="13">CBS 9802 / IAM 14324 / JCM 22182 / KY 12970</strain>
    </source>
</reference>
<dbReference type="eggNOG" id="KOG0404">
    <property type="taxonomic scope" value="Eukaryota"/>
</dbReference>
<dbReference type="InterPro" id="IPR036188">
    <property type="entry name" value="FAD/NAD-bd_sf"/>
</dbReference>
<evidence type="ECO:0000256" key="3">
    <source>
        <dbReference type="ARBA" id="ARBA00022827"/>
    </source>
</evidence>
<dbReference type="GO" id="GO:0019430">
    <property type="term" value="P:removal of superoxide radicals"/>
    <property type="evidence" value="ECO:0007669"/>
    <property type="project" value="UniProtKB-UniRule"/>
</dbReference>
<dbReference type="InterPro" id="IPR008255">
    <property type="entry name" value="Pyr_nucl-diS_OxRdtase_2_AS"/>
</dbReference>
<comment type="similarity">
    <text evidence="1 8">Belongs to the class-II pyridine nucleotide-disulfide oxidoreductase family.</text>
</comment>
<feature type="compositionally biased region" description="Polar residues" evidence="10">
    <location>
        <begin position="108"/>
        <end position="118"/>
    </location>
</feature>
<dbReference type="Proteomes" id="UP000009131">
    <property type="component" value="Unassembled WGS sequence"/>
</dbReference>
<feature type="compositionally biased region" description="Polar residues" evidence="10">
    <location>
        <begin position="151"/>
        <end position="164"/>
    </location>
</feature>
<dbReference type="EMBL" id="BABT02000117">
    <property type="protein sequence ID" value="GAA97289.1"/>
    <property type="molecule type" value="Genomic_DNA"/>
</dbReference>
<dbReference type="STRING" id="764103.G7E2U5"/>
<feature type="compositionally biased region" description="Polar residues" evidence="10">
    <location>
        <begin position="172"/>
        <end position="181"/>
    </location>
</feature>
<accession>G7E2U5</accession>
<dbReference type="PANTHER" id="PTHR48105">
    <property type="entry name" value="THIOREDOXIN REDUCTASE 1-RELATED-RELATED"/>
    <property type="match status" value="1"/>
</dbReference>
<dbReference type="InterPro" id="IPR005982">
    <property type="entry name" value="Thioredox_Rdtase"/>
</dbReference>
<feature type="region of interest" description="Disordered" evidence="10">
    <location>
        <begin position="151"/>
        <end position="182"/>
    </location>
</feature>
<evidence type="ECO:0000256" key="4">
    <source>
        <dbReference type="ARBA" id="ARBA00022857"/>
    </source>
</evidence>
<comment type="caution">
    <text evidence="12">The sequence shown here is derived from an EMBL/GenBank/DDBJ whole genome shotgun (WGS) entry which is preliminary data.</text>
</comment>
<dbReference type="EC" id="1.8.1.9" evidence="8"/>
<dbReference type="PRINTS" id="PR00368">
    <property type="entry name" value="FADPNR"/>
</dbReference>
<gene>
    <name evidence="12" type="primary">Mo03967</name>
    <name evidence="12" type="ORF">E5Q_03967</name>
</gene>
<organism evidence="12 13">
    <name type="scientific">Mixia osmundae (strain CBS 9802 / IAM 14324 / JCM 22182 / KY 12970)</name>
    <dbReference type="NCBI Taxonomy" id="764103"/>
    <lineage>
        <taxon>Eukaryota</taxon>
        <taxon>Fungi</taxon>
        <taxon>Dikarya</taxon>
        <taxon>Basidiomycota</taxon>
        <taxon>Pucciniomycotina</taxon>
        <taxon>Mixiomycetes</taxon>
        <taxon>Mixiales</taxon>
        <taxon>Mixiaceae</taxon>
        <taxon>Mixia</taxon>
    </lineage>
</organism>
<feature type="region of interest" description="Disordered" evidence="10">
    <location>
        <begin position="101"/>
        <end position="122"/>
    </location>
</feature>
<keyword evidence="13" id="KW-1185">Reference proteome</keyword>
<feature type="domain" description="FAD/NAD(P)-binding" evidence="11">
    <location>
        <begin position="196"/>
        <end position="494"/>
    </location>
</feature>
<comment type="catalytic activity">
    <reaction evidence="8">
        <text>[thioredoxin]-dithiol + NADP(+) = [thioredoxin]-disulfide + NADPH + H(+)</text>
        <dbReference type="Rhea" id="RHEA:20345"/>
        <dbReference type="Rhea" id="RHEA-COMP:10698"/>
        <dbReference type="Rhea" id="RHEA-COMP:10700"/>
        <dbReference type="ChEBI" id="CHEBI:15378"/>
        <dbReference type="ChEBI" id="CHEBI:29950"/>
        <dbReference type="ChEBI" id="CHEBI:50058"/>
        <dbReference type="ChEBI" id="CHEBI:57783"/>
        <dbReference type="ChEBI" id="CHEBI:58349"/>
        <dbReference type="EC" id="1.8.1.9"/>
    </reaction>
</comment>
<dbReference type="AlphaFoldDB" id="G7E2U5"/>
<name>G7E2U5_MIXOS</name>
<evidence type="ECO:0000256" key="5">
    <source>
        <dbReference type="ARBA" id="ARBA00023002"/>
    </source>
</evidence>